<dbReference type="Pfam" id="PF14380">
    <property type="entry name" value="WAK_assoc"/>
    <property type="match status" value="2"/>
</dbReference>
<protein>
    <recommendedName>
        <fullName evidence="2">non-specific serine/threonine protein kinase</fullName>
        <ecNumber evidence="2">2.7.11.1</ecNumber>
    </recommendedName>
</protein>
<dbReference type="EMBL" id="JAEACU010000005">
    <property type="protein sequence ID" value="KAH7528713.1"/>
    <property type="molecule type" value="Genomic_DNA"/>
</dbReference>
<evidence type="ECO:0000256" key="1">
    <source>
        <dbReference type="ARBA" id="ARBA00004167"/>
    </source>
</evidence>
<dbReference type="InterPro" id="IPR017441">
    <property type="entry name" value="Protein_kinase_ATP_BS"/>
</dbReference>
<comment type="caution">
    <text evidence="13">The sequence shown here is derived from an EMBL/GenBank/DDBJ whole genome shotgun (WGS) entry which is preliminary data.</text>
</comment>
<evidence type="ECO:0000256" key="3">
    <source>
        <dbReference type="ARBA" id="ARBA00022729"/>
    </source>
</evidence>
<dbReference type="SUPFAM" id="SSF56112">
    <property type="entry name" value="Protein kinase-like (PK-like)"/>
    <property type="match status" value="1"/>
</dbReference>
<feature type="transmembrane region" description="Helical" evidence="10">
    <location>
        <begin position="474"/>
        <end position="496"/>
    </location>
</feature>
<keyword evidence="10" id="KW-1133">Transmembrane helix</keyword>
<comment type="catalytic activity">
    <reaction evidence="8">
        <text>L-seryl-[protein] + ATP = O-phospho-L-seryl-[protein] + ADP + H(+)</text>
        <dbReference type="Rhea" id="RHEA:17989"/>
        <dbReference type="Rhea" id="RHEA-COMP:9863"/>
        <dbReference type="Rhea" id="RHEA-COMP:11604"/>
        <dbReference type="ChEBI" id="CHEBI:15378"/>
        <dbReference type="ChEBI" id="CHEBI:29999"/>
        <dbReference type="ChEBI" id="CHEBI:30616"/>
        <dbReference type="ChEBI" id="CHEBI:83421"/>
        <dbReference type="ChEBI" id="CHEBI:456216"/>
        <dbReference type="EC" id="2.7.11.1"/>
    </reaction>
</comment>
<feature type="domain" description="Wall-associated receptor kinase C-terminal" evidence="12">
    <location>
        <begin position="364"/>
        <end position="456"/>
    </location>
</feature>
<evidence type="ECO:0000259" key="11">
    <source>
        <dbReference type="Pfam" id="PF13947"/>
    </source>
</evidence>
<dbReference type="InterPro" id="IPR025287">
    <property type="entry name" value="WAK_GUB"/>
</dbReference>
<dbReference type="GO" id="GO:0005524">
    <property type="term" value="F:ATP binding"/>
    <property type="evidence" value="ECO:0007669"/>
    <property type="project" value="UniProtKB-UniRule"/>
</dbReference>
<evidence type="ECO:0000256" key="6">
    <source>
        <dbReference type="ARBA" id="ARBA00023180"/>
    </source>
</evidence>
<dbReference type="PANTHER" id="PTHR46008:SF20">
    <property type="entry name" value="PROTEIN KINASE DOMAIN-CONTAINING PROTEIN"/>
    <property type="match status" value="1"/>
</dbReference>
<dbReference type="InterPro" id="IPR032872">
    <property type="entry name" value="WAK_assoc_C"/>
</dbReference>
<keyword evidence="10" id="KW-0472">Membrane</keyword>
<evidence type="ECO:0000256" key="2">
    <source>
        <dbReference type="ARBA" id="ARBA00012513"/>
    </source>
</evidence>
<reference evidence="13" key="1">
    <citation type="journal article" date="2021" name="Front. Plant Sci.">
        <title>Chromosome-Scale Genome Assembly for Chinese Sour Jujube and Insights Into Its Genome Evolution and Domestication Signature.</title>
        <authorList>
            <person name="Shen L.-Y."/>
            <person name="Luo H."/>
            <person name="Wang X.-L."/>
            <person name="Wang X.-M."/>
            <person name="Qiu X.-J."/>
            <person name="Liu H."/>
            <person name="Zhou S.-S."/>
            <person name="Jia K.-H."/>
            <person name="Nie S."/>
            <person name="Bao Y.-T."/>
            <person name="Zhang R.-G."/>
            <person name="Yun Q.-Z."/>
            <person name="Chai Y.-H."/>
            <person name="Lu J.-Y."/>
            <person name="Li Y."/>
            <person name="Zhao S.-W."/>
            <person name="Mao J.-F."/>
            <person name="Jia S.-G."/>
            <person name="Mao Y.-M."/>
        </authorList>
    </citation>
    <scope>NUCLEOTIDE SEQUENCE</scope>
    <source>
        <strain evidence="13">AT0</strain>
        <tissue evidence="13">Leaf</tissue>
    </source>
</reference>
<keyword evidence="6" id="KW-0325">Glycoprotein</keyword>
<dbReference type="PROSITE" id="PS00107">
    <property type="entry name" value="PROTEIN_KINASE_ATP"/>
    <property type="match status" value="1"/>
</dbReference>
<keyword evidence="3" id="KW-0732">Signal</keyword>
<feature type="domain" description="Wall-associated receptor kinase C-terminal" evidence="12">
    <location>
        <begin position="139"/>
        <end position="232"/>
    </location>
</feature>
<feature type="domain" description="Wall-associated receptor kinase galacturonan-binding" evidence="11">
    <location>
        <begin position="15"/>
        <end position="80"/>
    </location>
</feature>
<evidence type="ECO:0000256" key="8">
    <source>
        <dbReference type="ARBA" id="ARBA00048679"/>
    </source>
</evidence>
<evidence type="ECO:0000256" key="7">
    <source>
        <dbReference type="ARBA" id="ARBA00047899"/>
    </source>
</evidence>
<feature type="binding site" evidence="9">
    <location>
        <position position="576"/>
    </location>
    <ligand>
        <name>ATP</name>
        <dbReference type="ChEBI" id="CHEBI:30616"/>
    </ligand>
</feature>
<comment type="subcellular location">
    <subcellularLocation>
        <location evidence="1">Membrane</location>
        <topology evidence="1">Single-pass membrane protein</topology>
    </subcellularLocation>
</comment>
<keyword evidence="5 9" id="KW-0067">ATP-binding</keyword>
<dbReference type="Pfam" id="PF13947">
    <property type="entry name" value="GUB_WAK_bind"/>
    <property type="match status" value="2"/>
</dbReference>
<dbReference type="EC" id="2.7.11.1" evidence="2"/>
<dbReference type="GO" id="GO:0004674">
    <property type="term" value="F:protein serine/threonine kinase activity"/>
    <property type="evidence" value="ECO:0007669"/>
    <property type="project" value="UniProtKB-EC"/>
</dbReference>
<dbReference type="GO" id="GO:0030247">
    <property type="term" value="F:polysaccharide binding"/>
    <property type="evidence" value="ECO:0007669"/>
    <property type="project" value="InterPro"/>
</dbReference>
<evidence type="ECO:0000313" key="14">
    <source>
        <dbReference type="Proteomes" id="UP000813462"/>
    </source>
</evidence>
<evidence type="ECO:0000256" key="10">
    <source>
        <dbReference type="SAM" id="Phobius"/>
    </source>
</evidence>
<organism evidence="13 14">
    <name type="scientific">Ziziphus jujuba var. spinosa</name>
    <dbReference type="NCBI Taxonomy" id="714518"/>
    <lineage>
        <taxon>Eukaryota</taxon>
        <taxon>Viridiplantae</taxon>
        <taxon>Streptophyta</taxon>
        <taxon>Embryophyta</taxon>
        <taxon>Tracheophyta</taxon>
        <taxon>Spermatophyta</taxon>
        <taxon>Magnoliopsida</taxon>
        <taxon>eudicotyledons</taxon>
        <taxon>Gunneridae</taxon>
        <taxon>Pentapetalae</taxon>
        <taxon>rosids</taxon>
        <taxon>fabids</taxon>
        <taxon>Rosales</taxon>
        <taxon>Rhamnaceae</taxon>
        <taxon>Paliureae</taxon>
        <taxon>Ziziphus</taxon>
    </lineage>
</organism>
<evidence type="ECO:0000256" key="5">
    <source>
        <dbReference type="ARBA" id="ARBA00022840"/>
    </source>
</evidence>
<evidence type="ECO:0000313" key="13">
    <source>
        <dbReference type="EMBL" id="KAH7528713.1"/>
    </source>
</evidence>
<evidence type="ECO:0000259" key="12">
    <source>
        <dbReference type="Pfam" id="PF14380"/>
    </source>
</evidence>
<evidence type="ECO:0000256" key="9">
    <source>
        <dbReference type="PROSITE-ProRule" id="PRU10141"/>
    </source>
</evidence>
<sequence>MRASSEEEEVSYIDCGRTYECGDLKNISYPLWGADFRPRSCGREGFEVECRNNKQPLIRINGQEFRILNISKTGNGVKIARNDLLESDSLCNQNPTVAIALNYSLFDYASSVRNLTLIYNCQHHSTLAGSLKNFTCDANGQTVYYTTEERYLSKPEAPFIQRNCNLVQVPVLRASIDENPDPIGREEVEQVVRQGFEVDYSQQLTFKCNQCERSHGRCGSNATDGFLCYCRNNKPHDIACHPNPKFKACEPQNCGNGPNISYPFWFSHQESFCGYPNFQINCTHKSPVLTISNHDFIIKEIFYSNNSLIVANAAVYDEECQAPRHNLSLDRTPFRYSPDHIDFSFFYNCSEEPPDQIYPFPVDCASNTTHHSFAVFHKEALMNMNYSLDWCQSSVDVAVDVAENVSFNKLLDMNYAEIMKMGFVLNWTAHGCSNCQKSGGRCGYDNNEFVCFCHDGPHAKTCHDEEGINWQVKIIIGVVAGLIGVLIMCMVFFIYLRHIRKRNAPIYVKSRDISSDTFSSVKDVENRSTYHGVHIFDYDELLKATDNFDSSKELGDGGFGTVYFGKLCDGRTVAVKRLHRHEINLSTMAINKIQNHALHELVDPYLGFESDLRIRKMITAVAELAFQCLQGEKDIRPSMPDVMEELKRIQSKDYKEEEAEDKITSADEAVLLKSGPLTLSPDSVNSNWLSWATTPNESG</sequence>
<keyword evidence="10" id="KW-0812">Transmembrane</keyword>
<accession>A0A978VEC4</accession>
<comment type="catalytic activity">
    <reaction evidence="7">
        <text>L-threonyl-[protein] + ATP = O-phospho-L-threonyl-[protein] + ADP + H(+)</text>
        <dbReference type="Rhea" id="RHEA:46608"/>
        <dbReference type="Rhea" id="RHEA-COMP:11060"/>
        <dbReference type="Rhea" id="RHEA-COMP:11605"/>
        <dbReference type="ChEBI" id="CHEBI:15378"/>
        <dbReference type="ChEBI" id="CHEBI:30013"/>
        <dbReference type="ChEBI" id="CHEBI:30616"/>
        <dbReference type="ChEBI" id="CHEBI:61977"/>
        <dbReference type="ChEBI" id="CHEBI:456216"/>
        <dbReference type="EC" id="2.7.11.1"/>
    </reaction>
</comment>
<dbReference type="PANTHER" id="PTHR46008">
    <property type="entry name" value="LEAF RUST 10 DISEASE-RESISTANCE LOCUS RECEPTOR-LIKE PROTEIN KINASE-LIKE 1.4"/>
    <property type="match status" value="1"/>
</dbReference>
<dbReference type="Proteomes" id="UP000813462">
    <property type="component" value="Unassembled WGS sequence"/>
</dbReference>
<evidence type="ECO:0000256" key="4">
    <source>
        <dbReference type="ARBA" id="ARBA00022741"/>
    </source>
</evidence>
<gene>
    <name evidence="13" type="ORF">FEM48_Zijuj05G0101500</name>
</gene>
<dbReference type="GO" id="GO:0016020">
    <property type="term" value="C:membrane"/>
    <property type="evidence" value="ECO:0007669"/>
    <property type="project" value="UniProtKB-SubCell"/>
</dbReference>
<keyword evidence="4 9" id="KW-0547">Nucleotide-binding</keyword>
<dbReference type="Gene3D" id="3.30.200.20">
    <property type="entry name" value="Phosphorylase Kinase, domain 1"/>
    <property type="match status" value="1"/>
</dbReference>
<dbReference type="AlphaFoldDB" id="A0A978VEC4"/>
<name>A0A978VEC4_ZIZJJ</name>
<feature type="domain" description="Wall-associated receptor kinase galacturonan-binding" evidence="11">
    <location>
        <begin position="249"/>
        <end position="311"/>
    </location>
</feature>
<dbReference type="InterPro" id="IPR011009">
    <property type="entry name" value="Kinase-like_dom_sf"/>
</dbReference>
<proteinExistence type="predicted"/>